<keyword evidence="3" id="KW-1185">Reference proteome</keyword>
<name>A0AAV7WHP0_PLEWA</name>
<dbReference type="AlphaFoldDB" id="A0AAV7WHP0"/>
<comment type="caution">
    <text evidence="2">The sequence shown here is derived from an EMBL/GenBank/DDBJ whole genome shotgun (WGS) entry which is preliminary data.</text>
</comment>
<sequence length="183" mass="20460">MNWDQSLAITKLHKNSQIIIKEADCSRLSGNPTHDASEWRLPRGVHGKEDGLPCCLDNRDAGTSRGNPDIRVPTNPEKEDGLPGSVHTEDEEDAEERRREEDRERTEDEAQETNIDDSRIGNPAVPMKPTEQGGTEERGETRADRHAPGGTWLAKVRSFVKDSIFRKREAHRTGGARGEDKGE</sequence>
<protein>
    <submittedName>
        <fullName evidence="2">Uncharacterized protein</fullName>
    </submittedName>
</protein>
<evidence type="ECO:0000313" key="2">
    <source>
        <dbReference type="EMBL" id="KAJ1213573.1"/>
    </source>
</evidence>
<feature type="region of interest" description="Disordered" evidence="1">
    <location>
        <begin position="27"/>
        <end position="153"/>
    </location>
</feature>
<gene>
    <name evidence="2" type="ORF">NDU88_001207</name>
</gene>
<feature type="compositionally biased region" description="Basic and acidic residues" evidence="1">
    <location>
        <begin position="95"/>
        <end position="108"/>
    </location>
</feature>
<reference evidence="2" key="1">
    <citation type="journal article" date="2022" name="bioRxiv">
        <title>Sequencing and chromosome-scale assembly of the giantPleurodeles waltlgenome.</title>
        <authorList>
            <person name="Brown T."/>
            <person name="Elewa A."/>
            <person name="Iarovenko S."/>
            <person name="Subramanian E."/>
            <person name="Araus A.J."/>
            <person name="Petzold A."/>
            <person name="Susuki M."/>
            <person name="Suzuki K.-i.T."/>
            <person name="Hayashi T."/>
            <person name="Toyoda A."/>
            <person name="Oliveira C."/>
            <person name="Osipova E."/>
            <person name="Leigh N.D."/>
            <person name="Simon A."/>
            <person name="Yun M.H."/>
        </authorList>
    </citation>
    <scope>NUCLEOTIDE SEQUENCE</scope>
    <source>
        <strain evidence="2">20211129_DDA</strain>
        <tissue evidence="2">Liver</tissue>
    </source>
</reference>
<evidence type="ECO:0000313" key="3">
    <source>
        <dbReference type="Proteomes" id="UP001066276"/>
    </source>
</evidence>
<accession>A0AAV7WHP0</accession>
<organism evidence="2 3">
    <name type="scientific">Pleurodeles waltl</name>
    <name type="common">Iberian ribbed newt</name>
    <dbReference type="NCBI Taxonomy" id="8319"/>
    <lineage>
        <taxon>Eukaryota</taxon>
        <taxon>Metazoa</taxon>
        <taxon>Chordata</taxon>
        <taxon>Craniata</taxon>
        <taxon>Vertebrata</taxon>
        <taxon>Euteleostomi</taxon>
        <taxon>Amphibia</taxon>
        <taxon>Batrachia</taxon>
        <taxon>Caudata</taxon>
        <taxon>Salamandroidea</taxon>
        <taxon>Salamandridae</taxon>
        <taxon>Pleurodelinae</taxon>
        <taxon>Pleurodeles</taxon>
    </lineage>
</organism>
<dbReference type="Proteomes" id="UP001066276">
    <property type="component" value="Chromosome 1_1"/>
</dbReference>
<proteinExistence type="predicted"/>
<dbReference type="EMBL" id="JANPWB010000001">
    <property type="protein sequence ID" value="KAJ1213573.1"/>
    <property type="molecule type" value="Genomic_DNA"/>
</dbReference>
<feature type="region of interest" description="Disordered" evidence="1">
    <location>
        <begin position="164"/>
        <end position="183"/>
    </location>
</feature>
<feature type="compositionally biased region" description="Basic and acidic residues" evidence="1">
    <location>
        <begin position="135"/>
        <end position="147"/>
    </location>
</feature>
<feature type="compositionally biased region" description="Basic and acidic residues" evidence="1">
    <location>
        <begin position="35"/>
        <end position="62"/>
    </location>
</feature>
<evidence type="ECO:0000256" key="1">
    <source>
        <dbReference type="SAM" id="MobiDB-lite"/>
    </source>
</evidence>